<reference evidence="2" key="1">
    <citation type="journal article" date="2012" name="Mol. Plant Microbe Interact.">
        <title>A highly conserved effector in Fusarium oxysporum is required for full virulence on Arabidopsis.</title>
        <authorList>
            <person name="Thatcher L.F."/>
            <person name="Gardiner D.M."/>
            <person name="Kazan K."/>
            <person name="Manners J."/>
        </authorList>
    </citation>
    <scope>NUCLEOTIDE SEQUENCE [LARGE SCALE GENOMIC DNA]</scope>
    <source>
        <strain evidence="2">Fo5176</strain>
    </source>
</reference>
<reference evidence="1" key="2">
    <citation type="submission" date="2025-08" db="UniProtKB">
        <authorList>
            <consortium name="EnsemblFungi"/>
        </authorList>
    </citation>
    <scope>IDENTIFICATION</scope>
    <source>
        <strain evidence="1">4287 / CBS 123668 / FGSC 9935 / NRRL 34936</strain>
    </source>
</reference>
<dbReference type="Proteomes" id="UP000002489">
    <property type="component" value="Unassembled WGS sequence"/>
</dbReference>
<evidence type="ECO:0000313" key="1">
    <source>
        <dbReference type="EnsemblFungi" id="FOXG_00994P0"/>
    </source>
</evidence>
<proteinExistence type="predicted"/>
<name>A0A0D2XAS8_FUSOF</name>
<dbReference type="STRING" id="426428.A0A0D2XAS8"/>
<evidence type="ECO:0000313" key="2">
    <source>
        <dbReference type="Proteomes" id="UP000002489"/>
    </source>
</evidence>
<protein>
    <submittedName>
        <fullName evidence="1">Uncharacterized protein</fullName>
    </submittedName>
</protein>
<sequence>MSISLLGPMTRGLLAGIVSRMDVAIVEIRKPLLPIRFHPPDGIMTDRVFHTIVEATLDSSGERWLIDITGCQYGFRDILLPLKKYITQNNCSSTSFHARLSSYSQEGPMNNSWQTLKLRKVIVDTSPL</sequence>
<dbReference type="AlphaFoldDB" id="A0A0D2XAS8"/>
<dbReference type="EnsemblFungi" id="FOXG_00994T0">
    <property type="protein sequence ID" value="FOXG_00994P0"/>
    <property type="gene ID" value="FOXG_00994"/>
</dbReference>
<organism evidence="1 2">
    <name type="scientific">Fusarium oxysporum (strain Fo5176)</name>
    <name type="common">Fusarium vascular wilt</name>
    <dbReference type="NCBI Taxonomy" id="660025"/>
    <lineage>
        <taxon>Eukaryota</taxon>
        <taxon>Fungi</taxon>
        <taxon>Dikarya</taxon>
        <taxon>Ascomycota</taxon>
        <taxon>Pezizomycotina</taxon>
        <taxon>Sordariomycetes</taxon>
        <taxon>Hypocreomycetidae</taxon>
        <taxon>Hypocreales</taxon>
        <taxon>Nectriaceae</taxon>
        <taxon>Fusarium</taxon>
        <taxon>Fusarium oxysporum species complex</taxon>
    </lineage>
</organism>
<accession>A0A0D2XAS8</accession>